<dbReference type="RefSeq" id="WP_146107973.1">
    <property type="nucleotide sequence ID" value="NZ_CP154825.1"/>
</dbReference>
<dbReference type="OrthoDB" id="3699666at2"/>
<dbReference type="EMBL" id="PTIX01000004">
    <property type="protein sequence ID" value="PPK68841.1"/>
    <property type="molecule type" value="Genomic_DNA"/>
</dbReference>
<organism evidence="2 3">
    <name type="scientific">Actinokineospora auranticolor</name>
    <dbReference type="NCBI Taxonomy" id="155976"/>
    <lineage>
        <taxon>Bacteria</taxon>
        <taxon>Bacillati</taxon>
        <taxon>Actinomycetota</taxon>
        <taxon>Actinomycetes</taxon>
        <taxon>Pseudonocardiales</taxon>
        <taxon>Pseudonocardiaceae</taxon>
        <taxon>Actinokineospora</taxon>
    </lineage>
</organism>
<evidence type="ECO:0000256" key="1">
    <source>
        <dbReference type="SAM" id="SignalP"/>
    </source>
</evidence>
<proteinExistence type="predicted"/>
<sequence>MRWRSLVICLAALTVGCSAQPPDLLPAPTTMWSAPPSTSTRGNLVKQVGQRAGMEAPDGKVLFFFAIDKITIDPPCADDPAHGHRVALAITLRTTDDFSPEEWEVPITSGDFEVTAPDGSTETEVVEVGPCLRPEQYLTRDRYARGTEYRGLIVLDTKHTNGFIVFRSNLAEGGVEWSF</sequence>
<feature type="signal peptide" evidence="1">
    <location>
        <begin position="1"/>
        <end position="19"/>
    </location>
</feature>
<protein>
    <recommendedName>
        <fullName evidence="4">Lipoprotein</fullName>
    </recommendedName>
</protein>
<evidence type="ECO:0008006" key="4">
    <source>
        <dbReference type="Google" id="ProtNLM"/>
    </source>
</evidence>
<dbReference type="Proteomes" id="UP000239203">
    <property type="component" value="Unassembled WGS sequence"/>
</dbReference>
<feature type="chain" id="PRO_5039434468" description="Lipoprotein" evidence="1">
    <location>
        <begin position="20"/>
        <end position="179"/>
    </location>
</feature>
<evidence type="ECO:0000313" key="2">
    <source>
        <dbReference type="EMBL" id="PPK68841.1"/>
    </source>
</evidence>
<name>A0A2S6GUP0_9PSEU</name>
<gene>
    <name evidence="2" type="ORF">CLV40_10485</name>
</gene>
<reference evidence="2 3" key="1">
    <citation type="submission" date="2018-02" db="EMBL/GenBank/DDBJ databases">
        <title>Genomic Encyclopedia of Archaeal and Bacterial Type Strains, Phase II (KMG-II): from individual species to whole genera.</title>
        <authorList>
            <person name="Goeker M."/>
        </authorList>
    </citation>
    <scope>NUCLEOTIDE SEQUENCE [LARGE SCALE GENOMIC DNA]</scope>
    <source>
        <strain evidence="2 3">YU 961-1</strain>
    </source>
</reference>
<dbReference type="AlphaFoldDB" id="A0A2S6GUP0"/>
<keyword evidence="3" id="KW-1185">Reference proteome</keyword>
<accession>A0A2S6GUP0</accession>
<keyword evidence="1" id="KW-0732">Signal</keyword>
<dbReference type="PROSITE" id="PS51257">
    <property type="entry name" value="PROKAR_LIPOPROTEIN"/>
    <property type="match status" value="1"/>
</dbReference>
<comment type="caution">
    <text evidence="2">The sequence shown here is derived from an EMBL/GenBank/DDBJ whole genome shotgun (WGS) entry which is preliminary data.</text>
</comment>
<evidence type="ECO:0000313" key="3">
    <source>
        <dbReference type="Proteomes" id="UP000239203"/>
    </source>
</evidence>